<dbReference type="Proteomes" id="UP001216579">
    <property type="component" value="Unassembled WGS sequence"/>
</dbReference>
<gene>
    <name evidence="2" type="ORF">P3G67_15025</name>
</gene>
<evidence type="ECO:0000256" key="1">
    <source>
        <dbReference type="ARBA" id="ARBA00006484"/>
    </source>
</evidence>
<dbReference type="InterPro" id="IPR036291">
    <property type="entry name" value="NAD(P)-bd_dom_sf"/>
</dbReference>
<protein>
    <submittedName>
        <fullName evidence="2">SDR family oxidoreductase</fullName>
    </submittedName>
</protein>
<dbReference type="PRINTS" id="PR00080">
    <property type="entry name" value="SDRFAMILY"/>
</dbReference>
<evidence type="ECO:0000313" key="3">
    <source>
        <dbReference type="Proteomes" id="UP001216579"/>
    </source>
</evidence>
<keyword evidence="3" id="KW-1185">Reference proteome</keyword>
<reference evidence="2 3" key="1">
    <citation type="submission" date="2023-03" db="EMBL/GenBank/DDBJ databases">
        <title>Draft genome sequence of Streptomyces sp. RB6PN23 isolated from peat swamp forest in Thailand.</title>
        <authorList>
            <person name="Klaysubun C."/>
            <person name="Duangmal K."/>
        </authorList>
    </citation>
    <scope>NUCLEOTIDE SEQUENCE [LARGE SCALE GENOMIC DNA]</scope>
    <source>
        <strain evidence="2 3">RB6PN23</strain>
    </source>
</reference>
<dbReference type="PANTHER" id="PTHR42879">
    <property type="entry name" value="3-OXOACYL-(ACYL-CARRIER-PROTEIN) REDUCTASE"/>
    <property type="match status" value="1"/>
</dbReference>
<proteinExistence type="inferred from homology"/>
<organism evidence="2 3">
    <name type="scientific">Streptomyces silvisoli</name>
    <dbReference type="NCBI Taxonomy" id="3034235"/>
    <lineage>
        <taxon>Bacteria</taxon>
        <taxon>Bacillati</taxon>
        <taxon>Actinomycetota</taxon>
        <taxon>Actinomycetes</taxon>
        <taxon>Kitasatosporales</taxon>
        <taxon>Streptomycetaceae</taxon>
        <taxon>Streptomyces</taxon>
    </lineage>
</organism>
<accession>A0ABT5ZL23</accession>
<dbReference type="CDD" id="cd05233">
    <property type="entry name" value="SDR_c"/>
    <property type="match status" value="1"/>
</dbReference>
<dbReference type="InterPro" id="IPR050259">
    <property type="entry name" value="SDR"/>
</dbReference>
<dbReference type="InterPro" id="IPR002347">
    <property type="entry name" value="SDR_fam"/>
</dbReference>
<dbReference type="Gene3D" id="3.40.50.720">
    <property type="entry name" value="NAD(P)-binding Rossmann-like Domain"/>
    <property type="match status" value="1"/>
</dbReference>
<dbReference type="Pfam" id="PF13561">
    <property type="entry name" value="adh_short_C2"/>
    <property type="match status" value="1"/>
</dbReference>
<dbReference type="RefSeq" id="WP_276093939.1">
    <property type="nucleotide sequence ID" value="NZ_JARJBC010000008.1"/>
</dbReference>
<dbReference type="PRINTS" id="PR00081">
    <property type="entry name" value="GDHRDH"/>
</dbReference>
<comment type="similarity">
    <text evidence="1">Belongs to the short-chain dehydrogenases/reductases (SDR) family.</text>
</comment>
<evidence type="ECO:0000313" key="2">
    <source>
        <dbReference type="EMBL" id="MDF3290536.1"/>
    </source>
</evidence>
<comment type="caution">
    <text evidence="2">The sequence shown here is derived from an EMBL/GenBank/DDBJ whole genome shotgun (WGS) entry which is preliminary data.</text>
</comment>
<name>A0ABT5ZL23_9ACTN</name>
<dbReference type="SUPFAM" id="SSF51735">
    <property type="entry name" value="NAD(P)-binding Rossmann-fold domains"/>
    <property type="match status" value="1"/>
</dbReference>
<sequence length="269" mass="27894">MDSQLLGKTAVVTGASRGIGLAVVRALVAEGARVVGAARTITADLKDAAAEHARGEVIAMAVDLSTPEGAELLIERARAELGAIDVLVNNLGGGDAYAREGFLSADDDIWRRTFDVNFFSAVRVTRAALAGLAEFGGPWSVINVSSIAAHVPSAGPINYSAAKAALAAVSKGVAEEFGPKGVRVNTVTPGPTLTSVWEDPNGFGATMAAVRGYGHHEYVEMTPNRLKMTTGRFITPEEVADVIVFLSSDRARSITGADYVIDGGAVKGL</sequence>
<dbReference type="EMBL" id="JARJBC010000008">
    <property type="protein sequence ID" value="MDF3290536.1"/>
    <property type="molecule type" value="Genomic_DNA"/>
</dbReference>